<feature type="region of interest" description="Disordered" evidence="37">
    <location>
        <begin position="42"/>
        <end position="68"/>
    </location>
</feature>
<keyword evidence="15" id="KW-0688">Ribosomal frameshifting</keyword>
<evidence type="ECO:0000259" key="39">
    <source>
        <dbReference type="PROSITE" id="PS50994"/>
    </source>
</evidence>
<comment type="caution">
    <text evidence="40">The sequence shown here is derived from an EMBL/GenBank/DDBJ whole genome shotgun (WGS) entry which is preliminary data.</text>
</comment>
<dbReference type="Gene3D" id="3.30.70.270">
    <property type="match status" value="2"/>
</dbReference>
<comment type="function">
    <text evidence="31">Reverse transcriptase/ribonuclease H (RT) is a multifunctional enzyme that catalyzes the conversion of the retro-elements RNA genome into dsDNA within the VLP. The enzyme displays a DNA polymerase activity that can copy either DNA or RNA templates, and a ribonuclease H (RNase H) activity that cleaves the RNA strand of RNA-DNA heteroduplexes during plus-strand synthesis and hydrolyzes RNA primers. The conversion leads to a linear dsDNA copy of the retrotransposon that includes long terminal repeats (LTRs) at both ends.</text>
</comment>
<proteinExistence type="predicted"/>
<sequence length="1409" mass="161913">MAPTIPLFPLYLEPSPMHKLHPPLLTKHVTFDTNVSKPTKSSCAKSVSQLQNKKHTPSPCPTPIIPTKDESFRTERNYPVYEVTTNSQKRYLPHVSLNTQVNQQPLIFLVDTGSCVSLIKKTSITSMPNLVDDIIQLKGINSNNETVPTLGHFQLQLFVGIDTDLAYRFHVVEKIDLGYDGIIGTDFLNDLDGIIDYNSDVLKIRNFTIKIDYSRPVYKIFPRSETIIECTVSNPEQKVGLILDQHLSDSLLIANCIVSVKNNNRVNISVVNTSEELITLDSDIKVRIQPLHVNSFQVDPDITSAKSTISRREEVLNLLRTDHLNDEEKNSLTDICSQYFDIFYLPGDKLTTTDLLKHEINTHPAEPINVKSYRFPEIHKKEVDKQISKMLSQDIIKPSTSPWSFPIWIVPKKLDSSGETKWRIVIDYRKLNDITVGESYPIPQINEILDQLGQSKYFTTLDLCSGFHQISISEKDTPKTAFTVPQGHFEFKRMPFGLKNAPATFQRLMNTALAGLQGIHCYVYLDDIVIYSHDLNSHCDKLCKIFSKLRQHNLKLQPDKCEFLRREVGYLGHVISENGVSPNPEKVKAVSKFPVPKCPKDVKSFLGLVSYYRRFIPDFSKTAKPLTTLLKKDVLFNWSIEQQAAFDDLKNKLISAPILIYPDFTNPFVLTCDASNYAISAILSQGEIGKDQPIAFSSRTLNKAEVNYSTTEKECLAIVFGTKTFRPYLYGHKFTIVTDHRPLKWLFNCKDPGSRLVRWRLRLEEFDYKIEYKKGKINSNADALSRFPVNPIQNPFDHPIPSTSRQSQPFSPITLEDLGEIPLIPIDSDSLPSVDLLDNEDLLTDLLNPEDKKHSPRINDPLNPQITQNPEEITNPSLPIPASPVPTNESYSSFLKAISNKSFNSNARIQEYNDNILKTSSKHIFIPTSIDLDESNPYVEQILSEIQDPSEILQKERTLYTCLSFELNGKNIYFLFTKVYHFDSCTYEEIFKSLLYTKSILLLSTTSSTEHETQVAYTDFRNSFDKHTWSRIYNMFSYIFTNTNIEIKIYHDRLIYPSLSEIRKILHDNHDIPIAGHLGTARMLNRIKEKYYWKNMRSDVETYIKNCSLCQSNKALRQTNRAPMQITTTSTKPFERIGMDLVGPLPEAGLQSLKYILTMQDDLTKFSFAYPIANATSEDTFECLVHFISLFGIPRMILTDQGTNFTAELFKKTCEFLKIKQIWSSPYHPQTQGALERSHSTLKEYLKSYVNENHTNWHKYVFTAMLSYNTSVHASTNFTPYELLFGHKAYIPDSVYEQPPDVTYPEYIKFLHHRLKLSREKATENIIRSKERSKDYYDNHSRPVRYQIGDYVYLKNHVRLRKALSPIWKGPYKVVKINGRNSLTLLINRRHVTHHYDEVKLAPRSSSPD</sequence>
<dbReference type="InterPro" id="IPR001584">
    <property type="entry name" value="Integrase_cat-core"/>
</dbReference>
<dbReference type="GO" id="GO:0042575">
    <property type="term" value="C:DNA polymerase complex"/>
    <property type="evidence" value="ECO:0007669"/>
    <property type="project" value="UniProtKB-ARBA"/>
</dbReference>
<dbReference type="InterPro" id="IPR043128">
    <property type="entry name" value="Rev_trsase/Diguanyl_cyclase"/>
</dbReference>
<dbReference type="FunFam" id="3.10.20.370:FF:000001">
    <property type="entry name" value="Retrovirus-related Pol polyprotein from transposon 17.6-like protein"/>
    <property type="match status" value="1"/>
</dbReference>
<comment type="subunit">
    <text evidence="35">The protease is a homodimer, whose active site consists of two apposed aspartic acid residues.</text>
</comment>
<feature type="domain" description="Integrase catalytic" evidence="39">
    <location>
        <begin position="1129"/>
        <end position="1288"/>
    </location>
</feature>
<dbReference type="InterPro" id="IPR041588">
    <property type="entry name" value="Integrase_H2C2"/>
</dbReference>
<evidence type="ECO:0000256" key="10">
    <source>
        <dbReference type="ARBA" id="ARBA00022695"/>
    </source>
</evidence>
<evidence type="ECO:0000256" key="22">
    <source>
        <dbReference type="ARBA" id="ARBA00022884"/>
    </source>
</evidence>
<dbReference type="FunFam" id="3.30.70.270:FF:000026">
    <property type="entry name" value="Transposon Ty3-G Gag-Pol polyprotein"/>
    <property type="match status" value="1"/>
</dbReference>
<keyword evidence="13" id="KW-0547">Nucleotide-binding</keyword>
<evidence type="ECO:0000256" key="32">
    <source>
        <dbReference type="ARBA" id="ARBA00025615"/>
    </source>
</evidence>
<dbReference type="InterPro" id="IPR021109">
    <property type="entry name" value="Peptidase_aspartic_dom_sf"/>
</dbReference>
<comment type="catalytic activity">
    <reaction evidence="1">
        <text>Endonucleolytic cleavage to 5'-phosphomonoester.</text>
        <dbReference type="EC" id="3.1.26.4"/>
    </reaction>
</comment>
<evidence type="ECO:0000256" key="37">
    <source>
        <dbReference type="SAM" id="MobiDB-lite"/>
    </source>
</evidence>
<keyword evidence="22" id="KW-0694">RNA-binding</keyword>
<protein>
    <recommendedName>
        <fullName evidence="5">RNA-directed DNA polymerase</fullName>
        <ecNumber evidence="5">2.7.7.49</ecNumber>
    </recommendedName>
    <alternativeName>
        <fullName evidence="36">Gag3-Pol3</fullName>
    </alternativeName>
</protein>
<dbReference type="PROSITE" id="PS50994">
    <property type="entry name" value="INTEGRASE"/>
    <property type="match status" value="1"/>
</dbReference>
<comment type="subcellular location">
    <subcellularLocation>
        <location evidence="4">Cytoplasm</location>
    </subcellularLocation>
    <subcellularLocation>
        <location evidence="3">Nucleus</location>
    </subcellularLocation>
</comment>
<dbReference type="GO" id="GO:0006310">
    <property type="term" value="P:DNA recombination"/>
    <property type="evidence" value="ECO:0007669"/>
    <property type="project" value="UniProtKB-KW"/>
</dbReference>
<name>A0A821WBX1_9NEOP</name>
<dbReference type="Proteomes" id="UP000663880">
    <property type="component" value="Unassembled WGS sequence"/>
</dbReference>
<keyword evidence="26" id="KW-0917">Virion maturation</keyword>
<keyword evidence="41" id="KW-1185">Reference proteome</keyword>
<evidence type="ECO:0000256" key="20">
    <source>
        <dbReference type="ARBA" id="ARBA00022840"/>
    </source>
</evidence>
<evidence type="ECO:0000256" key="28">
    <source>
        <dbReference type="ARBA" id="ARBA00023172"/>
    </source>
</evidence>
<dbReference type="InterPro" id="IPR043502">
    <property type="entry name" value="DNA/RNA_pol_sf"/>
</dbReference>
<keyword evidence="14" id="KW-0064">Aspartyl protease</keyword>
<dbReference type="GO" id="GO:0075523">
    <property type="term" value="P:viral translational frameshifting"/>
    <property type="evidence" value="ECO:0007669"/>
    <property type="project" value="UniProtKB-KW"/>
</dbReference>
<keyword evidence="9" id="KW-0808">Transferase</keyword>
<comment type="function">
    <text evidence="33">Nucleocapsid protein p11 (NC) forms the nucleocore that coats the retro-elements dimeric RNA. Binds these RNAs through its zinc fingers. Promotes primer tRNA(i)-Met annealing to the multipartite primer-binding site (PBS), dimerization of Ty3 RNA and initiation of reverse transcription.</text>
</comment>
<evidence type="ECO:0000256" key="34">
    <source>
        <dbReference type="ARBA" id="ARBA00055383"/>
    </source>
</evidence>
<keyword evidence="11" id="KW-0540">Nuclease</keyword>
<evidence type="ECO:0000256" key="2">
    <source>
        <dbReference type="ARBA" id="ARBA00002180"/>
    </source>
</evidence>
<evidence type="ECO:0000256" key="3">
    <source>
        <dbReference type="ARBA" id="ARBA00004123"/>
    </source>
</evidence>
<comment type="function">
    <text evidence="2">The aspartyl protease (PR) mediates the proteolytic cleavages of the Gag and Gag-Pol polyproteins after assembly of the VLP.</text>
</comment>
<dbReference type="GO" id="GO:0003887">
    <property type="term" value="F:DNA-directed DNA polymerase activity"/>
    <property type="evidence" value="ECO:0007669"/>
    <property type="project" value="UniProtKB-KW"/>
</dbReference>
<dbReference type="GO" id="GO:0003964">
    <property type="term" value="F:RNA-directed DNA polymerase activity"/>
    <property type="evidence" value="ECO:0007669"/>
    <property type="project" value="UniProtKB-KW"/>
</dbReference>
<keyword evidence="7" id="KW-1188">Viral release from host cell</keyword>
<evidence type="ECO:0000256" key="29">
    <source>
        <dbReference type="ARBA" id="ARBA00023242"/>
    </source>
</evidence>
<dbReference type="InterPro" id="IPR000477">
    <property type="entry name" value="RT_dom"/>
</dbReference>
<evidence type="ECO:0000259" key="38">
    <source>
        <dbReference type="PROSITE" id="PS50878"/>
    </source>
</evidence>
<reference evidence="40" key="1">
    <citation type="submission" date="2021-02" db="EMBL/GenBank/DDBJ databases">
        <authorList>
            <person name="Steward A R."/>
        </authorList>
    </citation>
    <scope>NUCLEOTIDE SEQUENCE</scope>
</reference>
<keyword evidence="27" id="KW-0238">DNA-binding</keyword>
<dbReference type="EC" id="2.7.7.49" evidence="5"/>
<dbReference type="FunFam" id="1.10.340.70:FF:000001">
    <property type="entry name" value="Retrovirus-related Pol polyprotein from transposon gypsy-like Protein"/>
    <property type="match status" value="1"/>
</dbReference>
<evidence type="ECO:0000256" key="4">
    <source>
        <dbReference type="ARBA" id="ARBA00004496"/>
    </source>
</evidence>
<evidence type="ECO:0000256" key="25">
    <source>
        <dbReference type="ARBA" id="ARBA00022932"/>
    </source>
</evidence>
<keyword evidence="8" id="KW-0645">Protease</keyword>
<dbReference type="PROSITE" id="PS50878">
    <property type="entry name" value="RT_POL"/>
    <property type="match status" value="1"/>
</dbReference>
<gene>
    <name evidence="40" type="ORF">PMACD_LOCUS13080</name>
</gene>
<accession>A0A821WBX1</accession>
<dbReference type="Pfam" id="PF00078">
    <property type="entry name" value="RVT_1"/>
    <property type="match status" value="1"/>
</dbReference>
<dbReference type="GO" id="GO:0006508">
    <property type="term" value="P:proteolysis"/>
    <property type="evidence" value="ECO:0007669"/>
    <property type="project" value="UniProtKB-KW"/>
</dbReference>
<dbReference type="Gene3D" id="3.30.420.10">
    <property type="entry name" value="Ribonuclease H-like superfamily/Ribonuclease H"/>
    <property type="match status" value="1"/>
</dbReference>
<evidence type="ECO:0000256" key="15">
    <source>
        <dbReference type="ARBA" id="ARBA00022758"/>
    </source>
</evidence>
<feature type="domain" description="Reverse transcriptase" evidence="38">
    <location>
        <begin position="391"/>
        <end position="575"/>
    </location>
</feature>
<keyword evidence="30" id="KW-0511">Multifunctional enzyme</keyword>
<dbReference type="GO" id="GO:0005634">
    <property type="term" value="C:nucleus"/>
    <property type="evidence" value="ECO:0007669"/>
    <property type="project" value="UniProtKB-SubCell"/>
</dbReference>
<evidence type="ECO:0000256" key="21">
    <source>
        <dbReference type="ARBA" id="ARBA00022842"/>
    </source>
</evidence>
<dbReference type="GO" id="GO:0003723">
    <property type="term" value="F:RNA binding"/>
    <property type="evidence" value="ECO:0007669"/>
    <property type="project" value="UniProtKB-KW"/>
</dbReference>
<dbReference type="InterPro" id="IPR050951">
    <property type="entry name" value="Retrovirus_Pol_polyprotein"/>
</dbReference>
<dbReference type="GO" id="GO:0008270">
    <property type="term" value="F:zinc ion binding"/>
    <property type="evidence" value="ECO:0007669"/>
    <property type="project" value="UniProtKB-KW"/>
</dbReference>
<dbReference type="SUPFAM" id="SSF53098">
    <property type="entry name" value="Ribonuclease H-like"/>
    <property type="match status" value="1"/>
</dbReference>
<dbReference type="GO" id="GO:0003677">
    <property type="term" value="F:DNA binding"/>
    <property type="evidence" value="ECO:0007669"/>
    <property type="project" value="UniProtKB-KW"/>
</dbReference>
<evidence type="ECO:0000256" key="24">
    <source>
        <dbReference type="ARBA" id="ARBA00022918"/>
    </source>
</evidence>
<evidence type="ECO:0000256" key="8">
    <source>
        <dbReference type="ARBA" id="ARBA00022670"/>
    </source>
</evidence>
<evidence type="ECO:0000256" key="11">
    <source>
        <dbReference type="ARBA" id="ARBA00022722"/>
    </source>
</evidence>
<evidence type="ECO:0000256" key="35">
    <source>
        <dbReference type="ARBA" id="ARBA00063849"/>
    </source>
</evidence>
<dbReference type="InterPro" id="IPR012337">
    <property type="entry name" value="RNaseH-like_sf"/>
</dbReference>
<dbReference type="GO" id="GO:0005524">
    <property type="term" value="F:ATP binding"/>
    <property type="evidence" value="ECO:0007669"/>
    <property type="project" value="UniProtKB-KW"/>
</dbReference>
<dbReference type="GO" id="GO:0005737">
    <property type="term" value="C:cytoplasm"/>
    <property type="evidence" value="ECO:0007669"/>
    <property type="project" value="UniProtKB-SubCell"/>
</dbReference>
<dbReference type="Gene3D" id="1.10.340.70">
    <property type="match status" value="1"/>
</dbReference>
<dbReference type="InterPro" id="IPR036397">
    <property type="entry name" value="RNaseH_sf"/>
</dbReference>
<feature type="compositionally biased region" description="Polar residues" evidence="37">
    <location>
        <begin position="42"/>
        <end position="51"/>
    </location>
</feature>
<keyword evidence="20" id="KW-0067">ATP-binding</keyword>
<keyword evidence="23" id="KW-0229">DNA integration</keyword>
<evidence type="ECO:0000256" key="9">
    <source>
        <dbReference type="ARBA" id="ARBA00022679"/>
    </source>
</evidence>
<dbReference type="EMBL" id="CAJOBZ010000058">
    <property type="protein sequence ID" value="CAF4921608.1"/>
    <property type="molecule type" value="Genomic_DNA"/>
</dbReference>
<dbReference type="GO" id="GO:0004190">
    <property type="term" value="F:aspartic-type endopeptidase activity"/>
    <property type="evidence" value="ECO:0007669"/>
    <property type="project" value="UniProtKB-KW"/>
</dbReference>
<comment type="function">
    <text evidence="34">Capsid protein (CA) is the structural component of the virus-like particle (VLP), forming the shell that encapsulates the genomic RNA-nucleocapsid complex.</text>
</comment>
<keyword evidence="6" id="KW-0963">Cytoplasm</keyword>
<keyword evidence="28" id="KW-0233">DNA recombination</keyword>
<keyword evidence="18" id="KW-0378">Hydrolase</keyword>
<dbReference type="FunFam" id="3.30.420.10:FF:000032">
    <property type="entry name" value="Retrovirus-related Pol polyprotein from transposon 297-like Protein"/>
    <property type="match status" value="1"/>
</dbReference>
<evidence type="ECO:0000256" key="5">
    <source>
        <dbReference type="ARBA" id="ARBA00012493"/>
    </source>
</evidence>
<evidence type="ECO:0000256" key="12">
    <source>
        <dbReference type="ARBA" id="ARBA00022723"/>
    </source>
</evidence>
<evidence type="ECO:0000313" key="40">
    <source>
        <dbReference type="EMBL" id="CAF4921608.1"/>
    </source>
</evidence>
<evidence type="ECO:0000256" key="27">
    <source>
        <dbReference type="ARBA" id="ARBA00023125"/>
    </source>
</evidence>
<dbReference type="Pfam" id="PF17917">
    <property type="entry name" value="RT_RNaseH"/>
    <property type="match status" value="1"/>
</dbReference>
<dbReference type="GO" id="GO:0015074">
    <property type="term" value="P:DNA integration"/>
    <property type="evidence" value="ECO:0007669"/>
    <property type="project" value="UniProtKB-KW"/>
</dbReference>
<dbReference type="InterPro" id="IPR041373">
    <property type="entry name" value="RT_RNaseH"/>
</dbReference>
<keyword evidence="29" id="KW-0539">Nucleus</keyword>
<dbReference type="Gene3D" id="2.40.70.10">
    <property type="entry name" value="Acid Proteases"/>
    <property type="match status" value="1"/>
</dbReference>
<evidence type="ECO:0000256" key="17">
    <source>
        <dbReference type="ARBA" id="ARBA00022771"/>
    </source>
</evidence>
<dbReference type="FunFam" id="3.10.10.10:FF:000007">
    <property type="entry name" value="Retrovirus-related Pol polyprotein from transposon 17.6-like Protein"/>
    <property type="match status" value="1"/>
</dbReference>
<dbReference type="Gene3D" id="2.30.30.850">
    <property type="match status" value="1"/>
</dbReference>
<evidence type="ECO:0000256" key="23">
    <source>
        <dbReference type="ARBA" id="ARBA00022908"/>
    </source>
</evidence>
<keyword evidence="19" id="KW-0862">Zinc</keyword>
<keyword evidence="10" id="KW-0548">Nucleotidyltransferase</keyword>
<evidence type="ECO:0000256" key="33">
    <source>
        <dbReference type="ARBA" id="ARBA00055265"/>
    </source>
</evidence>
<dbReference type="Pfam" id="PF17921">
    <property type="entry name" value="Integrase_H2C2"/>
    <property type="match status" value="1"/>
</dbReference>
<dbReference type="CDD" id="cd00303">
    <property type="entry name" value="retropepsin_like"/>
    <property type="match status" value="1"/>
</dbReference>
<keyword evidence="25" id="KW-0239">DNA-directed DNA polymerase</keyword>
<dbReference type="Pfam" id="PF00665">
    <property type="entry name" value="rve"/>
    <property type="match status" value="1"/>
</dbReference>
<evidence type="ECO:0000256" key="1">
    <source>
        <dbReference type="ARBA" id="ARBA00000077"/>
    </source>
</evidence>
<dbReference type="PANTHER" id="PTHR37984">
    <property type="entry name" value="PROTEIN CBG26694"/>
    <property type="match status" value="1"/>
</dbReference>
<comment type="function">
    <text evidence="32">Integrase (IN) targets the VLP to the nucleus, where a subparticle preintegration complex (PIC) containing at least integrase and the newly synthesized dsDNA copy of the retrotransposon must transit the nuclear membrane. Once in the nucleus, integrase performs the integration of the dsDNA into the host genome.</text>
</comment>
<dbReference type="Gene3D" id="3.10.20.370">
    <property type="match status" value="1"/>
</dbReference>
<evidence type="ECO:0000256" key="6">
    <source>
        <dbReference type="ARBA" id="ARBA00022490"/>
    </source>
</evidence>
<keyword evidence="24" id="KW-0695">RNA-directed DNA polymerase</keyword>
<evidence type="ECO:0000256" key="31">
    <source>
        <dbReference type="ARBA" id="ARBA00025590"/>
    </source>
</evidence>
<dbReference type="PANTHER" id="PTHR37984:SF5">
    <property type="entry name" value="PROTEIN NYNRIN-LIKE"/>
    <property type="match status" value="1"/>
</dbReference>
<evidence type="ECO:0000256" key="18">
    <source>
        <dbReference type="ARBA" id="ARBA00022801"/>
    </source>
</evidence>
<dbReference type="SUPFAM" id="SSF50630">
    <property type="entry name" value="Acid proteases"/>
    <property type="match status" value="1"/>
</dbReference>
<dbReference type="CDD" id="cd01647">
    <property type="entry name" value="RT_LTR"/>
    <property type="match status" value="1"/>
</dbReference>
<evidence type="ECO:0000256" key="14">
    <source>
        <dbReference type="ARBA" id="ARBA00022750"/>
    </source>
</evidence>
<evidence type="ECO:0000256" key="16">
    <source>
        <dbReference type="ARBA" id="ARBA00022759"/>
    </source>
</evidence>
<keyword evidence="17" id="KW-0863">Zinc-finger</keyword>
<evidence type="ECO:0000256" key="26">
    <source>
        <dbReference type="ARBA" id="ARBA00023113"/>
    </source>
</evidence>
<evidence type="ECO:0000256" key="36">
    <source>
        <dbReference type="ARBA" id="ARBA00082890"/>
    </source>
</evidence>
<evidence type="ECO:0000256" key="19">
    <source>
        <dbReference type="ARBA" id="ARBA00022833"/>
    </source>
</evidence>
<dbReference type="OrthoDB" id="413122at2759"/>
<dbReference type="GO" id="GO:0004523">
    <property type="term" value="F:RNA-DNA hybrid ribonuclease activity"/>
    <property type="evidence" value="ECO:0007669"/>
    <property type="project" value="UniProtKB-EC"/>
</dbReference>
<dbReference type="CDD" id="cd09274">
    <property type="entry name" value="RNase_HI_RT_Ty3"/>
    <property type="match status" value="1"/>
</dbReference>
<keyword evidence="21" id="KW-0460">Magnesium</keyword>
<evidence type="ECO:0000313" key="41">
    <source>
        <dbReference type="Proteomes" id="UP000663880"/>
    </source>
</evidence>
<evidence type="ECO:0000256" key="13">
    <source>
        <dbReference type="ARBA" id="ARBA00022741"/>
    </source>
</evidence>
<organism evidence="40 41">
    <name type="scientific">Pieris macdunnoughi</name>
    <dbReference type="NCBI Taxonomy" id="345717"/>
    <lineage>
        <taxon>Eukaryota</taxon>
        <taxon>Metazoa</taxon>
        <taxon>Ecdysozoa</taxon>
        <taxon>Arthropoda</taxon>
        <taxon>Hexapoda</taxon>
        <taxon>Insecta</taxon>
        <taxon>Pterygota</taxon>
        <taxon>Neoptera</taxon>
        <taxon>Endopterygota</taxon>
        <taxon>Lepidoptera</taxon>
        <taxon>Glossata</taxon>
        <taxon>Ditrysia</taxon>
        <taxon>Papilionoidea</taxon>
        <taxon>Pieridae</taxon>
        <taxon>Pierinae</taxon>
        <taxon>Pieris</taxon>
    </lineage>
</organism>
<keyword evidence="16" id="KW-0255">Endonuclease</keyword>
<keyword evidence="12" id="KW-0479">Metal-binding</keyword>
<dbReference type="Gene3D" id="3.10.10.10">
    <property type="entry name" value="HIV Type 1 Reverse Transcriptase, subunit A, domain 1"/>
    <property type="match status" value="1"/>
</dbReference>
<evidence type="ECO:0000256" key="7">
    <source>
        <dbReference type="ARBA" id="ARBA00022612"/>
    </source>
</evidence>
<evidence type="ECO:0000256" key="30">
    <source>
        <dbReference type="ARBA" id="ARBA00023268"/>
    </source>
</evidence>
<dbReference type="SUPFAM" id="SSF56672">
    <property type="entry name" value="DNA/RNA polymerases"/>
    <property type="match status" value="1"/>
</dbReference>